<proteinExistence type="predicted"/>
<comment type="caution">
    <text evidence="2">The sequence shown here is derived from an EMBL/GenBank/DDBJ whole genome shotgun (WGS) entry which is preliminary data.</text>
</comment>
<evidence type="ECO:0000313" key="2">
    <source>
        <dbReference type="EMBL" id="MBD1271229.1"/>
    </source>
</evidence>
<reference evidence="3 4" key="1">
    <citation type="submission" date="2020-07" db="EMBL/GenBank/DDBJ databases">
        <title>Sequencing the genomes of 1000 actinobacteria strains.</title>
        <authorList>
            <person name="Klenk H.-P."/>
        </authorList>
    </citation>
    <scope>NUCLEOTIDE SEQUENCE [LARGE SCALE GENOMIC DNA]</scope>
    <source>
        <strain evidence="3 4">DSM 19087</strain>
    </source>
</reference>
<dbReference type="EMBL" id="JACWMT010000002">
    <property type="protein sequence ID" value="MBD1270639.1"/>
    <property type="molecule type" value="Genomic_DNA"/>
</dbReference>
<dbReference type="EMBL" id="JACWMT010000003">
    <property type="protein sequence ID" value="MBD1271229.1"/>
    <property type="molecule type" value="Genomic_DNA"/>
</dbReference>
<gene>
    <name evidence="3" type="ORF">BJ975_001401</name>
    <name evidence="1" type="ORF">IDH50_10385</name>
    <name evidence="2" type="ORF">IDH50_13375</name>
</gene>
<evidence type="ECO:0000313" key="1">
    <source>
        <dbReference type="EMBL" id="MBD1270639.1"/>
    </source>
</evidence>
<keyword evidence="4" id="KW-1185">Reference proteome</keyword>
<evidence type="ECO:0000313" key="4">
    <source>
        <dbReference type="Proteomes" id="UP000587211"/>
    </source>
</evidence>
<evidence type="ECO:0000313" key="3">
    <source>
        <dbReference type="EMBL" id="NYI38026.1"/>
    </source>
</evidence>
<dbReference type="Proteomes" id="UP000587211">
    <property type="component" value="Unassembled WGS sequence"/>
</dbReference>
<dbReference type="EMBL" id="JACBZN010000001">
    <property type="protein sequence ID" value="NYI38026.1"/>
    <property type="molecule type" value="Genomic_DNA"/>
</dbReference>
<evidence type="ECO:0000313" key="5">
    <source>
        <dbReference type="Proteomes" id="UP000659061"/>
    </source>
</evidence>
<name>A0A8I0FV74_9ACTN</name>
<reference evidence="2" key="2">
    <citation type="submission" date="2020-09" db="EMBL/GenBank/DDBJ databases">
        <title>Novel species in genus Aeromicrobium.</title>
        <authorList>
            <person name="Zhang G."/>
        </authorList>
    </citation>
    <scope>NUCLEOTIDE SEQUENCE</scope>
    <source>
        <strain evidence="2">SSW1-57</strain>
    </source>
</reference>
<protein>
    <submittedName>
        <fullName evidence="2">Uncharacterized protein</fullName>
    </submittedName>
</protein>
<sequence>MTLHFDLVRAATAWLEASQDPRSFGRTLTVGPPGFEAYARVLTLPDPAHDGQEEADVADEVFDAAPVESDVVVETVELLAAGSGLDDLRFLMWDGYPYDPALPAVDRIDLMRLRSCAMATGSLADFRTWTTSGRERHFPPAFVWPTDRSWCVAYDVDSHFAGVAGTVDAIERVVAESKHPVVRDDRRVIPAMYH</sequence>
<dbReference type="RefSeq" id="WP_179422412.1">
    <property type="nucleotide sequence ID" value="NZ_BAAAMP010000001.1"/>
</dbReference>
<dbReference type="AlphaFoldDB" id="A0A8I0FV74"/>
<accession>A0A8I0FV74</accession>
<dbReference type="Proteomes" id="UP000659061">
    <property type="component" value="Unassembled WGS sequence"/>
</dbReference>
<organism evidence="2 5">
    <name type="scientific">Aeromicrobium tamlense</name>
    <dbReference type="NCBI Taxonomy" id="375541"/>
    <lineage>
        <taxon>Bacteria</taxon>
        <taxon>Bacillati</taxon>
        <taxon>Actinomycetota</taxon>
        <taxon>Actinomycetes</taxon>
        <taxon>Propionibacteriales</taxon>
        <taxon>Nocardioidaceae</taxon>
        <taxon>Aeromicrobium</taxon>
    </lineage>
</organism>